<dbReference type="RefSeq" id="WP_310835381.1">
    <property type="nucleotide sequence ID" value="NZ_JAVLSM010000001.1"/>
</dbReference>
<dbReference type="InterPro" id="IPR050390">
    <property type="entry name" value="C5-Methyltransferase"/>
</dbReference>
<evidence type="ECO:0000256" key="4">
    <source>
        <dbReference type="ARBA" id="ARBA00022691"/>
    </source>
</evidence>
<feature type="active site" evidence="7">
    <location>
        <position position="83"/>
    </location>
</feature>
<keyword evidence="5" id="KW-0680">Restriction system</keyword>
<dbReference type="EC" id="2.1.1.37" evidence="1"/>
<evidence type="ECO:0000256" key="8">
    <source>
        <dbReference type="RuleBase" id="RU000416"/>
    </source>
</evidence>
<protein>
    <recommendedName>
        <fullName evidence="1">DNA (cytosine-5-)-methyltransferase</fullName>
        <ecNumber evidence="1">2.1.1.37</ecNumber>
    </recommendedName>
</protein>
<dbReference type="Gene3D" id="3.40.50.150">
    <property type="entry name" value="Vaccinia Virus protein VP39"/>
    <property type="match status" value="1"/>
</dbReference>
<evidence type="ECO:0000256" key="5">
    <source>
        <dbReference type="ARBA" id="ARBA00022747"/>
    </source>
</evidence>
<dbReference type="Gene3D" id="3.90.120.10">
    <property type="entry name" value="DNA Methylase, subunit A, domain 2"/>
    <property type="match status" value="1"/>
</dbReference>
<dbReference type="GO" id="GO:0032259">
    <property type="term" value="P:methylation"/>
    <property type="evidence" value="ECO:0007669"/>
    <property type="project" value="UniProtKB-KW"/>
</dbReference>
<dbReference type="GO" id="GO:0044027">
    <property type="term" value="P:negative regulation of gene expression via chromosomal CpG island methylation"/>
    <property type="evidence" value="ECO:0007669"/>
    <property type="project" value="TreeGrafter"/>
</dbReference>
<proteinExistence type="inferred from homology"/>
<dbReference type="InterPro" id="IPR029063">
    <property type="entry name" value="SAM-dependent_MTases_sf"/>
</dbReference>
<dbReference type="AlphaFoldDB" id="A0AAE4G6L9"/>
<dbReference type="NCBIfam" id="TIGR00675">
    <property type="entry name" value="dcm"/>
    <property type="match status" value="1"/>
</dbReference>
<dbReference type="InterPro" id="IPR031303">
    <property type="entry name" value="C5_meth_CS"/>
</dbReference>
<gene>
    <name evidence="9" type="ORF">RJN63_04485</name>
</gene>
<dbReference type="InterPro" id="IPR001525">
    <property type="entry name" value="C5_MeTfrase"/>
</dbReference>
<dbReference type="EMBL" id="JAVRAA010000002">
    <property type="protein sequence ID" value="MDT0336075.1"/>
    <property type="molecule type" value="Genomic_DNA"/>
</dbReference>
<keyword evidence="4 7" id="KW-0949">S-adenosyl-L-methionine</keyword>
<dbReference type="PROSITE" id="PS51679">
    <property type="entry name" value="SAM_MT_C5"/>
    <property type="match status" value="1"/>
</dbReference>
<organism evidence="9">
    <name type="scientific">Herbaspirillum huttiense subsp. nephrolepidis</name>
    <dbReference type="NCBI Taxonomy" id="3075126"/>
    <lineage>
        <taxon>Bacteria</taxon>
        <taxon>Pseudomonadati</taxon>
        <taxon>Pseudomonadota</taxon>
        <taxon>Betaproteobacteria</taxon>
        <taxon>Burkholderiales</taxon>
        <taxon>Oxalobacteraceae</taxon>
        <taxon>Herbaspirillum</taxon>
    </lineage>
</organism>
<keyword evidence="3 7" id="KW-0808">Transferase</keyword>
<evidence type="ECO:0000256" key="7">
    <source>
        <dbReference type="PROSITE-ProRule" id="PRU01016"/>
    </source>
</evidence>
<dbReference type="GO" id="GO:0003886">
    <property type="term" value="F:DNA (cytosine-5-)-methyltransferase activity"/>
    <property type="evidence" value="ECO:0007669"/>
    <property type="project" value="UniProtKB-EC"/>
</dbReference>
<dbReference type="PROSITE" id="PS00095">
    <property type="entry name" value="C5_MTASE_2"/>
    <property type="match status" value="1"/>
</dbReference>
<evidence type="ECO:0000313" key="9">
    <source>
        <dbReference type="EMBL" id="MDT0336075.1"/>
    </source>
</evidence>
<dbReference type="GO" id="GO:0009307">
    <property type="term" value="P:DNA restriction-modification system"/>
    <property type="evidence" value="ECO:0007669"/>
    <property type="project" value="UniProtKB-KW"/>
</dbReference>
<evidence type="ECO:0000256" key="6">
    <source>
        <dbReference type="ARBA" id="ARBA00047422"/>
    </source>
</evidence>
<dbReference type="SUPFAM" id="SSF53335">
    <property type="entry name" value="S-adenosyl-L-methionine-dependent methyltransferases"/>
    <property type="match status" value="1"/>
</dbReference>
<keyword evidence="2 7" id="KW-0489">Methyltransferase</keyword>
<evidence type="ECO:0000256" key="3">
    <source>
        <dbReference type="ARBA" id="ARBA00022679"/>
    </source>
</evidence>
<dbReference type="PANTHER" id="PTHR10629:SF52">
    <property type="entry name" value="DNA (CYTOSINE-5)-METHYLTRANSFERASE 1"/>
    <property type="match status" value="1"/>
</dbReference>
<comment type="catalytic activity">
    <reaction evidence="6">
        <text>a 2'-deoxycytidine in DNA + S-adenosyl-L-methionine = a 5-methyl-2'-deoxycytidine in DNA + S-adenosyl-L-homocysteine + H(+)</text>
        <dbReference type="Rhea" id="RHEA:13681"/>
        <dbReference type="Rhea" id="RHEA-COMP:11369"/>
        <dbReference type="Rhea" id="RHEA-COMP:11370"/>
        <dbReference type="ChEBI" id="CHEBI:15378"/>
        <dbReference type="ChEBI" id="CHEBI:57856"/>
        <dbReference type="ChEBI" id="CHEBI:59789"/>
        <dbReference type="ChEBI" id="CHEBI:85452"/>
        <dbReference type="ChEBI" id="CHEBI:85454"/>
        <dbReference type="EC" id="2.1.1.37"/>
    </reaction>
</comment>
<name>A0AAE4G6L9_9BURK</name>
<reference evidence="9" key="1">
    <citation type="submission" date="2023-02" db="EMBL/GenBank/DDBJ databases">
        <title>Description of Herbaspirillum huttiense subsp. nephrolepsisexaltata and Herbaspirillum huttiense subsp. lycopersicon.</title>
        <authorList>
            <person name="Poudel M."/>
            <person name="Sharma A."/>
            <person name="Goss E."/>
            <person name="Tapia J.H."/>
            <person name="Harmon C.M."/>
            <person name="Jones J.B."/>
        </authorList>
    </citation>
    <scope>NUCLEOTIDE SEQUENCE</scope>
    <source>
        <strain evidence="9">NC40101</strain>
    </source>
</reference>
<comment type="caution">
    <text evidence="9">The sequence shown here is derived from an EMBL/GenBank/DDBJ whole genome shotgun (WGS) entry which is preliminary data.</text>
</comment>
<dbReference type="PRINTS" id="PR00105">
    <property type="entry name" value="C5METTRFRASE"/>
</dbReference>
<accession>A0AAE4G6L9</accession>
<dbReference type="GO" id="GO:0003677">
    <property type="term" value="F:DNA binding"/>
    <property type="evidence" value="ECO:0007669"/>
    <property type="project" value="TreeGrafter"/>
</dbReference>
<sequence>MTLKAVDFFCGAGGMSYGLQQAGIQVLAGIDNSPDCSKTYTFNVKGAQYLQKDIRKLSAPELGRKLGLIQDCDDLVFAGCSPCQFWSKIRTDRTKSEQTAHLLKQFQKFIAFFRPGFVIVENVPGLYKRTEESVLPGFLKFLDRLGYKWSDGIVNANHYGVPQNRMRYLLVASRLHSDVALPEAILDKQLVVQNFIGTKNGFPEIAAGHRDDSPFRHSAAALSPENLRRIAMTAKSGGDRSVWKNDKVLQIAAYEGRDKIFRDVYGRMYWDKPAPTITTRFNSFSNGRFGHPQENRAISLREGATLQTFPKDFQFFGTSQACIARQIGNAVPPELAKRVGLQLIHTAEKYGENTRTG</sequence>
<evidence type="ECO:0000256" key="2">
    <source>
        <dbReference type="ARBA" id="ARBA00022603"/>
    </source>
</evidence>
<evidence type="ECO:0000256" key="1">
    <source>
        <dbReference type="ARBA" id="ARBA00011975"/>
    </source>
</evidence>
<dbReference type="PANTHER" id="PTHR10629">
    <property type="entry name" value="CYTOSINE-SPECIFIC METHYLTRANSFERASE"/>
    <property type="match status" value="1"/>
</dbReference>
<comment type="similarity">
    <text evidence="7 8">Belongs to the class I-like SAM-binding methyltransferase superfamily. C5-methyltransferase family.</text>
</comment>
<dbReference type="Pfam" id="PF00145">
    <property type="entry name" value="DNA_methylase"/>
    <property type="match status" value="1"/>
</dbReference>